<reference evidence="1" key="1">
    <citation type="submission" date="2014-09" db="EMBL/GenBank/DDBJ databases">
        <authorList>
            <person name="Magalhaes I.L.F."/>
            <person name="Oliveira U."/>
            <person name="Santos F.R."/>
            <person name="Vidigal T.H.D.A."/>
            <person name="Brescovit A.D."/>
            <person name="Santos A.J."/>
        </authorList>
    </citation>
    <scope>NUCLEOTIDE SEQUENCE</scope>
    <source>
        <tissue evidence="1">Shoot tissue taken approximately 20 cm above the soil surface</tissue>
    </source>
</reference>
<proteinExistence type="predicted"/>
<name>A0A0A9AUX7_ARUDO</name>
<protein>
    <submittedName>
        <fullName evidence="1">Uncharacterized protein</fullName>
    </submittedName>
</protein>
<organism evidence="1">
    <name type="scientific">Arundo donax</name>
    <name type="common">Giant reed</name>
    <name type="synonym">Donax arundinaceus</name>
    <dbReference type="NCBI Taxonomy" id="35708"/>
    <lineage>
        <taxon>Eukaryota</taxon>
        <taxon>Viridiplantae</taxon>
        <taxon>Streptophyta</taxon>
        <taxon>Embryophyta</taxon>
        <taxon>Tracheophyta</taxon>
        <taxon>Spermatophyta</taxon>
        <taxon>Magnoliopsida</taxon>
        <taxon>Liliopsida</taxon>
        <taxon>Poales</taxon>
        <taxon>Poaceae</taxon>
        <taxon>PACMAD clade</taxon>
        <taxon>Arundinoideae</taxon>
        <taxon>Arundineae</taxon>
        <taxon>Arundo</taxon>
    </lineage>
</organism>
<evidence type="ECO:0000313" key="1">
    <source>
        <dbReference type="EMBL" id="JAD54936.1"/>
    </source>
</evidence>
<reference evidence="1" key="2">
    <citation type="journal article" date="2015" name="Data Brief">
        <title>Shoot transcriptome of the giant reed, Arundo donax.</title>
        <authorList>
            <person name="Barrero R.A."/>
            <person name="Guerrero F.D."/>
            <person name="Moolhuijzen P."/>
            <person name="Goolsby J.A."/>
            <person name="Tidwell J."/>
            <person name="Bellgard S.E."/>
            <person name="Bellgard M.I."/>
        </authorList>
    </citation>
    <scope>NUCLEOTIDE SEQUENCE</scope>
    <source>
        <tissue evidence="1">Shoot tissue taken approximately 20 cm above the soil surface</tissue>
    </source>
</reference>
<dbReference type="EMBL" id="GBRH01242959">
    <property type="protein sequence ID" value="JAD54936.1"/>
    <property type="molecule type" value="Transcribed_RNA"/>
</dbReference>
<dbReference type="AlphaFoldDB" id="A0A0A9AUX7"/>
<sequence length="26" mass="3002">MITFRPLCVPDTHQYILGNFGCICRC</sequence>
<accession>A0A0A9AUX7</accession>